<dbReference type="Gene3D" id="4.10.520.10">
    <property type="entry name" value="IHF-like DNA-binding proteins"/>
    <property type="match status" value="1"/>
</dbReference>
<dbReference type="InterPro" id="IPR005902">
    <property type="entry name" value="HU_DNA-bd_put"/>
</dbReference>
<proteinExistence type="predicted"/>
<reference evidence="4 5" key="1">
    <citation type="submission" date="2018-08" db="EMBL/GenBank/DDBJ databases">
        <title>A genome reference for cultivated species of the human gut microbiota.</title>
        <authorList>
            <person name="Zou Y."/>
            <person name="Xue W."/>
            <person name="Luo G."/>
        </authorList>
    </citation>
    <scope>NUCLEOTIDE SEQUENCE [LARGE SCALE GENOMIC DNA]</scope>
    <source>
        <strain evidence="4 5">OF03-9BH</strain>
    </source>
</reference>
<dbReference type="SUPFAM" id="SSF47729">
    <property type="entry name" value="IHF-like DNA-binding proteins"/>
    <property type="match status" value="1"/>
</dbReference>
<comment type="caution">
    <text evidence="4">The sequence shown here is derived from an EMBL/GenBank/DDBJ whole genome shotgun (WGS) entry which is preliminary data.</text>
</comment>
<evidence type="ECO:0000313" key="4">
    <source>
        <dbReference type="EMBL" id="RGX73824.1"/>
    </source>
</evidence>
<dbReference type="Pfam" id="PF18291">
    <property type="entry name" value="HU-HIG"/>
    <property type="match status" value="1"/>
</dbReference>
<evidence type="ECO:0000313" key="5">
    <source>
        <dbReference type="Proteomes" id="UP000286075"/>
    </source>
</evidence>
<evidence type="ECO:0000256" key="2">
    <source>
        <dbReference type="SAM" id="MobiDB-lite"/>
    </source>
</evidence>
<dbReference type="OrthoDB" id="1047474at2"/>
<dbReference type="InterPro" id="IPR010992">
    <property type="entry name" value="IHF-like_DNA-bd_dom_sf"/>
</dbReference>
<feature type="domain" description="HU" evidence="3">
    <location>
        <begin position="1"/>
        <end position="121"/>
    </location>
</feature>
<dbReference type="Proteomes" id="UP000286075">
    <property type="component" value="Unassembled WGS sequence"/>
</dbReference>
<organism evidence="4 5">
    <name type="scientific">Bacteroides stercorirosoris</name>
    <dbReference type="NCBI Taxonomy" id="871324"/>
    <lineage>
        <taxon>Bacteria</taxon>
        <taxon>Pseudomonadati</taxon>
        <taxon>Bacteroidota</taxon>
        <taxon>Bacteroidia</taxon>
        <taxon>Bacteroidales</taxon>
        <taxon>Bacteroidaceae</taxon>
        <taxon>Bacteroides</taxon>
    </lineage>
</organism>
<dbReference type="GO" id="GO:0003677">
    <property type="term" value="F:DNA binding"/>
    <property type="evidence" value="ECO:0007669"/>
    <property type="project" value="UniProtKB-KW"/>
</dbReference>
<keyword evidence="1 4" id="KW-0238">DNA-binding</keyword>
<dbReference type="RefSeq" id="WP_117988722.1">
    <property type="nucleotide sequence ID" value="NZ_CABMFG010000067.1"/>
</dbReference>
<gene>
    <name evidence="4" type="ORF">DXA68_22605</name>
</gene>
<dbReference type="InterPro" id="IPR041607">
    <property type="entry name" value="HU-HIG"/>
</dbReference>
<dbReference type="AlphaFoldDB" id="A0A413GRR0"/>
<dbReference type="EMBL" id="QSCF01000067">
    <property type="protein sequence ID" value="RGX73824.1"/>
    <property type="molecule type" value="Genomic_DNA"/>
</dbReference>
<accession>A0A413GRR0</accession>
<evidence type="ECO:0000259" key="3">
    <source>
        <dbReference type="Pfam" id="PF18291"/>
    </source>
</evidence>
<sequence>MSILYKKVWRFLNPLDKKSIKKVYPVITYKYGVAMDLKQIAKKISRLSGVSEGVVNSVLKDFRTELKEELLLGRSVNIDGLGYFYLAAHSKGTETVEAFTANDITGLRVCFRANKEIRITANGSTRSEGLSLKDVDRINDELPTEEGGSSSGDGGIEENPLG</sequence>
<protein>
    <submittedName>
        <fullName evidence="4">DNA-binding protein</fullName>
    </submittedName>
</protein>
<evidence type="ECO:0000256" key="1">
    <source>
        <dbReference type="ARBA" id="ARBA00023125"/>
    </source>
</evidence>
<name>A0A413GRR0_9BACE</name>
<dbReference type="NCBIfam" id="TIGR01201">
    <property type="entry name" value="HU_rel"/>
    <property type="match status" value="1"/>
</dbReference>
<feature type="region of interest" description="Disordered" evidence="2">
    <location>
        <begin position="132"/>
        <end position="162"/>
    </location>
</feature>